<keyword evidence="1" id="KW-0378">Hydrolase</keyword>
<dbReference type="InterPro" id="IPR036116">
    <property type="entry name" value="FN3_sf"/>
</dbReference>
<dbReference type="RefSeq" id="WP_344898204.1">
    <property type="nucleotide sequence ID" value="NZ_BAAAWD010000012.1"/>
</dbReference>
<organism evidence="5 6">
    <name type="scientific">Streptosporangium longisporum</name>
    <dbReference type="NCBI Taxonomy" id="46187"/>
    <lineage>
        <taxon>Bacteria</taxon>
        <taxon>Bacillati</taxon>
        <taxon>Actinomycetota</taxon>
        <taxon>Actinomycetes</taxon>
        <taxon>Streptosporangiales</taxon>
        <taxon>Streptosporangiaceae</taxon>
        <taxon>Streptosporangium</taxon>
    </lineage>
</organism>
<sequence length="77" mass="7618">MSADTAYTFYVIARDAAGNSSTASAPVTFRTAAGQGDTVAPTRPGTPVASAVTSSGGDADVGGLDGRGGCERVRRLP</sequence>
<dbReference type="InterPro" id="IPR013783">
    <property type="entry name" value="Ig-like_fold"/>
</dbReference>
<feature type="compositionally biased region" description="Basic and acidic residues" evidence="3">
    <location>
        <begin position="68"/>
        <end position="77"/>
    </location>
</feature>
<evidence type="ECO:0000259" key="4">
    <source>
        <dbReference type="PROSITE" id="PS50853"/>
    </source>
</evidence>
<evidence type="ECO:0000256" key="3">
    <source>
        <dbReference type="SAM" id="MobiDB-lite"/>
    </source>
</evidence>
<gene>
    <name evidence="5" type="ORF">GCM10017559_43340</name>
</gene>
<evidence type="ECO:0000313" key="5">
    <source>
        <dbReference type="EMBL" id="GAA3015288.1"/>
    </source>
</evidence>
<keyword evidence="6" id="KW-1185">Reference proteome</keyword>
<dbReference type="InterPro" id="IPR003961">
    <property type="entry name" value="FN3_dom"/>
</dbReference>
<evidence type="ECO:0000256" key="1">
    <source>
        <dbReference type="ARBA" id="ARBA00023295"/>
    </source>
</evidence>
<protein>
    <recommendedName>
        <fullName evidence="4">Fibronectin type-III domain-containing protein</fullName>
    </recommendedName>
</protein>
<keyword evidence="2" id="KW-0119">Carbohydrate metabolism</keyword>
<dbReference type="EMBL" id="BAAAWD010000012">
    <property type="protein sequence ID" value="GAA3015288.1"/>
    <property type="molecule type" value="Genomic_DNA"/>
</dbReference>
<name>A0ABP6KND6_9ACTN</name>
<feature type="domain" description="Fibronectin type-III" evidence="4">
    <location>
        <begin position="1"/>
        <end position="34"/>
    </location>
</feature>
<comment type="caution">
    <text evidence="5">The sequence shown here is derived from an EMBL/GenBank/DDBJ whole genome shotgun (WGS) entry which is preliminary data.</text>
</comment>
<dbReference type="Proteomes" id="UP001499930">
    <property type="component" value="Unassembled WGS sequence"/>
</dbReference>
<reference evidence="6" key="1">
    <citation type="journal article" date="2019" name="Int. J. Syst. Evol. Microbiol.">
        <title>The Global Catalogue of Microorganisms (GCM) 10K type strain sequencing project: providing services to taxonomists for standard genome sequencing and annotation.</title>
        <authorList>
            <consortium name="The Broad Institute Genomics Platform"/>
            <consortium name="The Broad Institute Genome Sequencing Center for Infectious Disease"/>
            <person name="Wu L."/>
            <person name="Ma J."/>
        </authorList>
    </citation>
    <scope>NUCLEOTIDE SEQUENCE [LARGE SCALE GENOMIC DNA]</scope>
    <source>
        <strain evidence="6">JCM 3106</strain>
    </source>
</reference>
<accession>A0ABP6KND6</accession>
<evidence type="ECO:0000313" key="6">
    <source>
        <dbReference type="Proteomes" id="UP001499930"/>
    </source>
</evidence>
<feature type="region of interest" description="Disordered" evidence="3">
    <location>
        <begin position="34"/>
        <end position="77"/>
    </location>
</feature>
<dbReference type="SUPFAM" id="SSF49265">
    <property type="entry name" value="Fibronectin type III"/>
    <property type="match status" value="1"/>
</dbReference>
<evidence type="ECO:0000256" key="2">
    <source>
        <dbReference type="ARBA" id="ARBA00023326"/>
    </source>
</evidence>
<dbReference type="Gene3D" id="2.60.40.10">
    <property type="entry name" value="Immunoglobulins"/>
    <property type="match status" value="1"/>
</dbReference>
<keyword evidence="1" id="KW-0326">Glycosidase</keyword>
<dbReference type="PROSITE" id="PS50853">
    <property type="entry name" value="FN3"/>
    <property type="match status" value="1"/>
</dbReference>
<proteinExistence type="predicted"/>
<keyword evidence="2" id="KW-0624">Polysaccharide degradation</keyword>